<organism evidence="7 8">
    <name type="scientific">Gregarina niphandrodes</name>
    <name type="common">Septate eugregarine</name>
    <dbReference type="NCBI Taxonomy" id="110365"/>
    <lineage>
        <taxon>Eukaryota</taxon>
        <taxon>Sar</taxon>
        <taxon>Alveolata</taxon>
        <taxon>Apicomplexa</taxon>
        <taxon>Conoidasida</taxon>
        <taxon>Gregarinasina</taxon>
        <taxon>Eugregarinorida</taxon>
        <taxon>Gregarinidae</taxon>
        <taxon>Gregarina</taxon>
    </lineage>
</organism>
<evidence type="ECO:0000256" key="3">
    <source>
        <dbReference type="ARBA" id="ARBA00022801"/>
    </source>
</evidence>
<evidence type="ECO:0000313" key="8">
    <source>
        <dbReference type="Proteomes" id="UP000019763"/>
    </source>
</evidence>
<feature type="domain" description="Ubiquitin-like protease family profile" evidence="6">
    <location>
        <begin position="22"/>
        <end position="290"/>
    </location>
</feature>
<name>A0A023BCS5_GRENI</name>
<dbReference type="EC" id="3.4.22.68" evidence="7"/>
<dbReference type="GO" id="GO:0005634">
    <property type="term" value="C:nucleus"/>
    <property type="evidence" value="ECO:0007669"/>
    <property type="project" value="TreeGrafter"/>
</dbReference>
<feature type="region of interest" description="Disordered" evidence="5">
    <location>
        <begin position="158"/>
        <end position="183"/>
    </location>
</feature>
<dbReference type="PANTHER" id="PTHR12606:SF1">
    <property type="entry name" value="UBIQUITIN-LIKE-SPECIFIC PROTEASE 1A"/>
    <property type="match status" value="1"/>
</dbReference>
<dbReference type="OrthoDB" id="198735at2759"/>
<dbReference type="EMBL" id="AFNH02000085">
    <property type="protein sequence ID" value="EZG85834.1"/>
    <property type="molecule type" value="Genomic_DNA"/>
</dbReference>
<evidence type="ECO:0000256" key="2">
    <source>
        <dbReference type="ARBA" id="ARBA00022670"/>
    </source>
</evidence>
<dbReference type="PANTHER" id="PTHR12606">
    <property type="entry name" value="SENTRIN/SUMO-SPECIFIC PROTEASE"/>
    <property type="match status" value="1"/>
</dbReference>
<comment type="similarity">
    <text evidence="1">Belongs to the peptidase C48 family.</text>
</comment>
<dbReference type="VEuPathDB" id="CryptoDB:GNI_011420"/>
<proteinExistence type="inferred from homology"/>
<keyword evidence="2 7" id="KW-0645">Protease</keyword>
<dbReference type="Pfam" id="PF02902">
    <property type="entry name" value="Peptidase_C48"/>
    <property type="match status" value="2"/>
</dbReference>
<sequence>MFHPRDYDKMQSVFRSQNLRIGELSALDLHCLQPMEWLNDEVINAYVAMINDTDTGLKCFCWNTFFYTTLRGTAGGMSEDNYDYNKVRRWTKRKKIDIFGLDLMLLPLHVNHVHWCLGVVDFRTRLILYFDPLGQPPPSSYVSTIRRYLSDEWNDKKRMEPRPTVEPPPRAVEPRPAESGLVAPGLVEPRPEELRPEELRLRPVDLRATMATERSDGWSDLQSEGFSDMKSPSSFNAAEFLFAGNNYTLSALCPLEPTDGTFNDVCVCKIPLQNNGSDCGVFSCIFMRELAFNRYPFHFSHKDIPVIRLTMVLHTPYLIPVPLPNSPSPITSLLQLRDLIRGSIDPVDHEFDLDGFEPVLTQFAGEGLADSDYGE</sequence>
<evidence type="ECO:0000259" key="6">
    <source>
        <dbReference type="PROSITE" id="PS50600"/>
    </source>
</evidence>
<gene>
    <name evidence="7" type="ORF">GNI_011420</name>
</gene>
<dbReference type="Proteomes" id="UP000019763">
    <property type="component" value="Unassembled WGS sequence"/>
</dbReference>
<evidence type="ECO:0000256" key="4">
    <source>
        <dbReference type="ARBA" id="ARBA00022807"/>
    </source>
</evidence>
<comment type="caution">
    <text evidence="7">The sequence shown here is derived from an EMBL/GenBank/DDBJ whole genome shotgun (WGS) entry which is preliminary data.</text>
</comment>
<accession>A0A023BCS5</accession>
<dbReference type="SUPFAM" id="SSF54001">
    <property type="entry name" value="Cysteine proteinases"/>
    <property type="match status" value="1"/>
</dbReference>
<dbReference type="InterPro" id="IPR038765">
    <property type="entry name" value="Papain-like_cys_pep_sf"/>
</dbReference>
<dbReference type="InterPro" id="IPR003653">
    <property type="entry name" value="Peptidase_C48_C"/>
</dbReference>
<dbReference type="GO" id="GO:0016929">
    <property type="term" value="F:deSUMOylase activity"/>
    <property type="evidence" value="ECO:0007669"/>
    <property type="project" value="TreeGrafter"/>
</dbReference>
<dbReference type="GO" id="GO:0016926">
    <property type="term" value="P:protein desumoylation"/>
    <property type="evidence" value="ECO:0007669"/>
    <property type="project" value="TreeGrafter"/>
</dbReference>
<reference evidence="7" key="1">
    <citation type="submission" date="2013-12" db="EMBL/GenBank/DDBJ databases">
        <authorList>
            <person name="Omoto C.K."/>
            <person name="Sibley D."/>
            <person name="Venepally P."/>
            <person name="Hadjithomas M."/>
            <person name="Karamycheva S."/>
            <person name="Brunk B."/>
            <person name="Roos D."/>
            <person name="Caler E."/>
            <person name="Lorenzi H."/>
        </authorList>
    </citation>
    <scope>NUCLEOTIDE SEQUENCE</scope>
</reference>
<dbReference type="GeneID" id="22910675"/>
<evidence type="ECO:0000256" key="5">
    <source>
        <dbReference type="SAM" id="MobiDB-lite"/>
    </source>
</evidence>
<dbReference type="AlphaFoldDB" id="A0A023BCS5"/>
<dbReference type="Gene3D" id="3.40.395.10">
    <property type="entry name" value="Adenoviral Proteinase, Chain A"/>
    <property type="match status" value="2"/>
</dbReference>
<dbReference type="PROSITE" id="PS50600">
    <property type="entry name" value="ULP_PROTEASE"/>
    <property type="match status" value="1"/>
</dbReference>
<dbReference type="GO" id="GO:0006508">
    <property type="term" value="P:proteolysis"/>
    <property type="evidence" value="ECO:0007669"/>
    <property type="project" value="UniProtKB-KW"/>
</dbReference>
<evidence type="ECO:0000256" key="1">
    <source>
        <dbReference type="ARBA" id="ARBA00005234"/>
    </source>
</evidence>
<protein>
    <submittedName>
        <fullName evidence="7">Ulp1 protease</fullName>
        <ecNumber evidence="7">3.4.22.68</ecNumber>
    </submittedName>
</protein>
<evidence type="ECO:0000313" key="7">
    <source>
        <dbReference type="EMBL" id="EZG85834.1"/>
    </source>
</evidence>
<keyword evidence="8" id="KW-1185">Reference proteome</keyword>
<dbReference type="eggNOG" id="KOG0778">
    <property type="taxonomic scope" value="Eukaryota"/>
</dbReference>
<keyword evidence="4" id="KW-0788">Thiol protease</keyword>
<keyword evidence="3 7" id="KW-0378">Hydrolase</keyword>
<dbReference type="RefSeq" id="XP_011128811.1">
    <property type="nucleotide sequence ID" value="XM_011130509.1"/>
</dbReference>